<reference evidence="2" key="1">
    <citation type="submission" date="2021-02" db="EMBL/GenBank/DDBJ databases">
        <authorList>
            <person name="Nowell W R."/>
        </authorList>
    </citation>
    <scope>NUCLEOTIDE SEQUENCE</scope>
</reference>
<evidence type="ECO:0000313" key="2">
    <source>
        <dbReference type="EMBL" id="CAF4200051.1"/>
    </source>
</evidence>
<accession>A0A820B0R4</accession>
<organism evidence="2 3">
    <name type="scientific">Rotaria sordida</name>
    <dbReference type="NCBI Taxonomy" id="392033"/>
    <lineage>
        <taxon>Eukaryota</taxon>
        <taxon>Metazoa</taxon>
        <taxon>Spiralia</taxon>
        <taxon>Gnathifera</taxon>
        <taxon>Rotifera</taxon>
        <taxon>Eurotatoria</taxon>
        <taxon>Bdelloidea</taxon>
        <taxon>Philodinida</taxon>
        <taxon>Philodinidae</taxon>
        <taxon>Rotaria</taxon>
    </lineage>
</organism>
<proteinExistence type="predicted"/>
<feature type="compositionally biased region" description="Polar residues" evidence="1">
    <location>
        <begin position="1"/>
        <end position="12"/>
    </location>
</feature>
<name>A0A820B0R4_9BILA</name>
<dbReference type="AlphaFoldDB" id="A0A820B0R4"/>
<evidence type="ECO:0000313" key="3">
    <source>
        <dbReference type="Proteomes" id="UP000663874"/>
    </source>
</evidence>
<evidence type="ECO:0000256" key="1">
    <source>
        <dbReference type="SAM" id="MobiDB-lite"/>
    </source>
</evidence>
<feature type="non-terminal residue" evidence="2">
    <location>
        <position position="1"/>
    </location>
</feature>
<gene>
    <name evidence="2" type="ORF">FNK824_LOCUS36215</name>
</gene>
<dbReference type="EMBL" id="CAJOBE010016406">
    <property type="protein sequence ID" value="CAF4200051.1"/>
    <property type="molecule type" value="Genomic_DNA"/>
</dbReference>
<sequence length="21" mass="2261">AGYASWMQNGAMSNDEPDMGE</sequence>
<comment type="caution">
    <text evidence="2">The sequence shown here is derived from an EMBL/GenBank/DDBJ whole genome shotgun (WGS) entry which is preliminary data.</text>
</comment>
<protein>
    <submittedName>
        <fullName evidence="2">Uncharacterized protein</fullName>
    </submittedName>
</protein>
<feature type="region of interest" description="Disordered" evidence="1">
    <location>
        <begin position="1"/>
        <end position="21"/>
    </location>
</feature>
<dbReference type="Proteomes" id="UP000663874">
    <property type="component" value="Unassembled WGS sequence"/>
</dbReference>